<reference evidence="1" key="1">
    <citation type="submission" date="2018-11" db="EMBL/GenBank/DDBJ databases">
        <title>The sequence and de novo assembly of Larimichthys crocea genome using PacBio and Hi-C technologies.</title>
        <authorList>
            <person name="Xu P."/>
            <person name="Chen B."/>
            <person name="Zhou Z."/>
            <person name="Ke Q."/>
            <person name="Wu Y."/>
            <person name="Bai H."/>
            <person name="Pu F."/>
        </authorList>
    </citation>
    <scope>NUCLEOTIDE SEQUENCE</scope>
    <source>
        <tissue evidence="1">Muscle</tissue>
    </source>
</reference>
<evidence type="ECO:0000313" key="1">
    <source>
        <dbReference type="EMBL" id="TMS04137.1"/>
    </source>
</evidence>
<keyword evidence="2" id="KW-1185">Reference proteome</keyword>
<dbReference type="EMBL" id="CM011695">
    <property type="protein sequence ID" value="TMS04137.1"/>
    <property type="molecule type" value="Genomic_DNA"/>
</dbReference>
<comment type="caution">
    <text evidence="1">The sequence shown here is derived from an EMBL/GenBank/DDBJ whole genome shotgun (WGS) entry which is preliminary data.</text>
</comment>
<dbReference type="Proteomes" id="UP000793456">
    <property type="component" value="Chromosome XXII"/>
</dbReference>
<name>A0ACD3QAH7_LARCR</name>
<accession>A0ACD3QAH7</accession>
<protein>
    <submittedName>
        <fullName evidence="1">Uncharacterized protein</fullName>
    </submittedName>
</protein>
<sequence>MRARLRRSESIEKAAEAAALVSQRSMNPREFFRQLSSSSSQSPTSPGSSRTGKPLRRYQRSLTDTAFIFSKAEENTATSPRSSPLVSPFFRSPTSPYLPCHVSPHEP</sequence>
<evidence type="ECO:0000313" key="2">
    <source>
        <dbReference type="Proteomes" id="UP000793456"/>
    </source>
</evidence>
<proteinExistence type="predicted"/>
<gene>
    <name evidence="1" type="ORF">E3U43_001026</name>
</gene>
<organism evidence="1 2">
    <name type="scientific">Larimichthys crocea</name>
    <name type="common">Large yellow croaker</name>
    <name type="synonym">Pseudosciaena crocea</name>
    <dbReference type="NCBI Taxonomy" id="215358"/>
    <lineage>
        <taxon>Eukaryota</taxon>
        <taxon>Metazoa</taxon>
        <taxon>Chordata</taxon>
        <taxon>Craniata</taxon>
        <taxon>Vertebrata</taxon>
        <taxon>Euteleostomi</taxon>
        <taxon>Actinopterygii</taxon>
        <taxon>Neopterygii</taxon>
        <taxon>Teleostei</taxon>
        <taxon>Neoteleostei</taxon>
        <taxon>Acanthomorphata</taxon>
        <taxon>Eupercaria</taxon>
        <taxon>Sciaenidae</taxon>
        <taxon>Larimichthys</taxon>
    </lineage>
</organism>